<dbReference type="GO" id="GO:0035556">
    <property type="term" value="P:intracellular signal transduction"/>
    <property type="evidence" value="ECO:0007669"/>
    <property type="project" value="TreeGrafter"/>
</dbReference>
<evidence type="ECO:0000256" key="2">
    <source>
        <dbReference type="ARBA" id="ARBA00022840"/>
    </source>
</evidence>
<dbReference type="GO" id="GO:0005737">
    <property type="term" value="C:cytoplasm"/>
    <property type="evidence" value="ECO:0007669"/>
    <property type="project" value="TreeGrafter"/>
</dbReference>
<dbReference type="InterPro" id="IPR000719">
    <property type="entry name" value="Prot_kinase_dom"/>
</dbReference>
<dbReference type="GO" id="GO:0005524">
    <property type="term" value="F:ATP binding"/>
    <property type="evidence" value="ECO:0007669"/>
    <property type="project" value="UniProtKB-KW"/>
</dbReference>
<dbReference type="PROSITE" id="PS00108">
    <property type="entry name" value="PROTEIN_KINASE_ST"/>
    <property type="match status" value="1"/>
</dbReference>
<sequence length="584" mass="64455">MASREELNPSGSGSSTNPHPDGYLEARLADHKDSSTNPVPSEELKARMAGEPATSLEEVSSQEAILPSLHNLSLDDVSEETRVVVLSGADSQRHSEAVVPFRLPHTARDVLVVQQTSKIAEFSLSFGKDVFRFYYDVASDNLVISNSNRQKFLIEPIITDQASAKSAAILEPRGTQIIQPGPWKIVSSTDGVLSEFLLLQRRYVTQKRVAKPAAPGAKRSASSANPPAKRLNYGGQNRRLDDGGQNIIVFNNPSEDAATLEASFSLVQTGNPLATLGEGESVTVKHRQSQPAGQGDAAGSSQVARSATDCYTISHLRDIAVGKALASVFRGRHSDFGDIVVKVIRKKVPATAHYMTNLARDWQSEERFLRRVNHPSIIKFYGSDARFYSIYMEYLSSPDLAKLRDRSHYFNGNEEDAKRVFRDMASALEYLHRERILHNDIKPSNILYNQDQPPILIDFGLASAFGSRVCDGGTPWYVPAEYLVYNQRGSPSDVFALGVTMLYLLKKVPLPDATQRAWKISDVQDPGPSMMMGEWLDRLDRLRGELAVDNPSTSMESIVRDTLVKAPGQRISASQILEKLNRIG</sequence>
<organism evidence="5 6">
    <name type="scientific">Hapsidospora chrysogenum (strain ATCC 11550 / CBS 779.69 / DSM 880 / IAM 14645 / JCM 23072 / IMI 49137)</name>
    <name type="common">Acremonium chrysogenum</name>
    <dbReference type="NCBI Taxonomy" id="857340"/>
    <lineage>
        <taxon>Eukaryota</taxon>
        <taxon>Fungi</taxon>
        <taxon>Dikarya</taxon>
        <taxon>Ascomycota</taxon>
        <taxon>Pezizomycotina</taxon>
        <taxon>Sordariomycetes</taxon>
        <taxon>Hypocreomycetidae</taxon>
        <taxon>Hypocreales</taxon>
        <taxon>Bionectriaceae</taxon>
        <taxon>Hapsidospora</taxon>
    </lineage>
</organism>
<feature type="compositionally biased region" description="Polar residues" evidence="3">
    <location>
        <begin position="9"/>
        <end position="18"/>
    </location>
</feature>
<feature type="region of interest" description="Disordered" evidence="3">
    <location>
        <begin position="209"/>
        <end position="239"/>
    </location>
</feature>
<dbReference type="AlphaFoldDB" id="A0A086TGA7"/>
<dbReference type="CDD" id="cd00180">
    <property type="entry name" value="PKc"/>
    <property type="match status" value="1"/>
</dbReference>
<dbReference type="PANTHER" id="PTHR24346:SF81">
    <property type="entry name" value="SERINE_THREONINE-PROTEIN KINASE FNKB-RELATED"/>
    <property type="match status" value="1"/>
</dbReference>
<dbReference type="Pfam" id="PF00069">
    <property type="entry name" value="Pkinase"/>
    <property type="match status" value="1"/>
</dbReference>
<gene>
    <name evidence="5" type="ORF">ACRE_006160</name>
</gene>
<evidence type="ECO:0000256" key="1">
    <source>
        <dbReference type="ARBA" id="ARBA00022741"/>
    </source>
</evidence>
<evidence type="ECO:0000313" key="6">
    <source>
        <dbReference type="Proteomes" id="UP000029964"/>
    </source>
</evidence>
<feature type="region of interest" description="Disordered" evidence="3">
    <location>
        <begin position="1"/>
        <end position="55"/>
    </location>
</feature>
<proteinExistence type="predicted"/>
<evidence type="ECO:0000313" key="5">
    <source>
        <dbReference type="EMBL" id="KFH48389.1"/>
    </source>
</evidence>
<keyword evidence="6" id="KW-1185">Reference proteome</keyword>
<evidence type="ECO:0000256" key="3">
    <source>
        <dbReference type="SAM" id="MobiDB-lite"/>
    </source>
</evidence>
<dbReference type="Gene3D" id="1.10.510.10">
    <property type="entry name" value="Transferase(Phosphotransferase) domain 1"/>
    <property type="match status" value="1"/>
</dbReference>
<protein>
    <submittedName>
        <fullName evidence="5">Serine/threonine-protein kinase-like protein</fullName>
    </submittedName>
</protein>
<reference evidence="6" key="1">
    <citation type="journal article" date="2014" name="Genome Announc.">
        <title>Genome sequence and annotation of Acremonium chrysogenum, producer of the beta-lactam antibiotic cephalosporin C.</title>
        <authorList>
            <person name="Terfehr D."/>
            <person name="Dahlmann T.A."/>
            <person name="Specht T."/>
            <person name="Zadra I."/>
            <person name="Kuernsteiner H."/>
            <person name="Kueck U."/>
        </authorList>
    </citation>
    <scope>NUCLEOTIDE SEQUENCE [LARGE SCALE GENOMIC DNA]</scope>
    <source>
        <strain evidence="6">ATCC 11550 / CBS 779.69 / DSM 880 / IAM 14645 / JCM 23072 / IMI 49137</strain>
    </source>
</reference>
<dbReference type="OrthoDB" id="1668230at2759"/>
<dbReference type="SUPFAM" id="SSF56112">
    <property type="entry name" value="Protein kinase-like (PK-like)"/>
    <property type="match status" value="1"/>
</dbReference>
<keyword evidence="2" id="KW-0067">ATP-binding</keyword>
<dbReference type="GO" id="GO:0004674">
    <property type="term" value="F:protein serine/threonine kinase activity"/>
    <property type="evidence" value="ECO:0007669"/>
    <property type="project" value="TreeGrafter"/>
</dbReference>
<keyword evidence="5" id="KW-0418">Kinase</keyword>
<dbReference type="PROSITE" id="PS50011">
    <property type="entry name" value="PROTEIN_KINASE_DOM"/>
    <property type="match status" value="1"/>
</dbReference>
<dbReference type="STRING" id="857340.A0A086TGA7"/>
<dbReference type="InterPro" id="IPR011009">
    <property type="entry name" value="Kinase-like_dom_sf"/>
</dbReference>
<evidence type="ECO:0000259" key="4">
    <source>
        <dbReference type="PROSITE" id="PS50011"/>
    </source>
</evidence>
<keyword evidence="1" id="KW-0547">Nucleotide-binding</keyword>
<dbReference type="EMBL" id="JPKY01000003">
    <property type="protein sequence ID" value="KFH48389.1"/>
    <property type="molecule type" value="Genomic_DNA"/>
</dbReference>
<dbReference type="PANTHER" id="PTHR24346">
    <property type="entry name" value="MAP/MICROTUBULE AFFINITY-REGULATING KINASE"/>
    <property type="match status" value="1"/>
</dbReference>
<name>A0A086TGA7_HAPC1</name>
<feature type="domain" description="Protein kinase" evidence="4">
    <location>
        <begin position="270"/>
        <end position="583"/>
    </location>
</feature>
<feature type="compositionally biased region" description="Basic and acidic residues" evidence="3">
    <location>
        <begin position="22"/>
        <end position="34"/>
    </location>
</feature>
<accession>A0A086TGA7</accession>
<dbReference type="Proteomes" id="UP000029964">
    <property type="component" value="Unassembled WGS sequence"/>
</dbReference>
<comment type="caution">
    <text evidence="5">The sequence shown here is derived from an EMBL/GenBank/DDBJ whole genome shotgun (WGS) entry which is preliminary data.</text>
</comment>
<keyword evidence="5" id="KW-0808">Transferase</keyword>
<dbReference type="HOGENOM" id="CLU_021323_1_0_1"/>
<dbReference type="InterPro" id="IPR008271">
    <property type="entry name" value="Ser/Thr_kinase_AS"/>
</dbReference>
<dbReference type="SMART" id="SM00220">
    <property type="entry name" value="S_TKc"/>
    <property type="match status" value="1"/>
</dbReference>